<dbReference type="EMBL" id="VXIV02003165">
    <property type="protein sequence ID" value="KAF6020513.1"/>
    <property type="molecule type" value="Genomic_DNA"/>
</dbReference>
<sequence length="97" mass="11317">MLRLAEHMLAKQTVSNQTLHPLHYDNEVQAGVLSETPHLAGIIYCYMKRVEEQVTAEKDLCTFQIMNNRHMARNLYAMSEVYRHSNMNIKIYCCSLL</sequence>
<keyword evidence="2" id="KW-1185">Reference proteome</keyword>
<proteinExistence type="predicted"/>
<accession>A0A7J7J334</accession>
<dbReference type="AlphaFoldDB" id="A0A7J7J334"/>
<name>A0A7J7J334_BUGNE</name>
<evidence type="ECO:0000313" key="2">
    <source>
        <dbReference type="Proteomes" id="UP000593567"/>
    </source>
</evidence>
<dbReference type="Proteomes" id="UP000593567">
    <property type="component" value="Unassembled WGS sequence"/>
</dbReference>
<reference evidence="1" key="1">
    <citation type="submission" date="2020-06" db="EMBL/GenBank/DDBJ databases">
        <title>Draft genome of Bugula neritina, a colonial animal packing powerful symbionts and potential medicines.</title>
        <authorList>
            <person name="Rayko M."/>
        </authorList>
    </citation>
    <scope>NUCLEOTIDE SEQUENCE [LARGE SCALE GENOMIC DNA]</scope>
    <source>
        <strain evidence="1">Kwan_BN1</strain>
    </source>
</reference>
<gene>
    <name evidence="1" type="ORF">EB796_021170</name>
</gene>
<comment type="caution">
    <text evidence="1">The sequence shown here is derived from an EMBL/GenBank/DDBJ whole genome shotgun (WGS) entry which is preliminary data.</text>
</comment>
<protein>
    <submittedName>
        <fullName evidence="1">Uncharacterized protein</fullName>
    </submittedName>
</protein>
<evidence type="ECO:0000313" key="1">
    <source>
        <dbReference type="EMBL" id="KAF6020513.1"/>
    </source>
</evidence>
<organism evidence="1 2">
    <name type="scientific">Bugula neritina</name>
    <name type="common">Brown bryozoan</name>
    <name type="synonym">Sertularia neritina</name>
    <dbReference type="NCBI Taxonomy" id="10212"/>
    <lineage>
        <taxon>Eukaryota</taxon>
        <taxon>Metazoa</taxon>
        <taxon>Spiralia</taxon>
        <taxon>Lophotrochozoa</taxon>
        <taxon>Bryozoa</taxon>
        <taxon>Gymnolaemata</taxon>
        <taxon>Cheilostomatida</taxon>
        <taxon>Flustrina</taxon>
        <taxon>Buguloidea</taxon>
        <taxon>Bugulidae</taxon>
        <taxon>Bugula</taxon>
    </lineage>
</organism>